<evidence type="ECO:0000313" key="3">
    <source>
        <dbReference type="Proteomes" id="UP000325577"/>
    </source>
</evidence>
<organism evidence="2 3">
    <name type="scientific">Nyssa sinensis</name>
    <dbReference type="NCBI Taxonomy" id="561372"/>
    <lineage>
        <taxon>Eukaryota</taxon>
        <taxon>Viridiplantae</taxon>
        <taxon>Streptophyta</taxon>
        <taxon>Embryophyta</taxon>
        <taxon>Tracheophyta</taxon>
        <taxon>Spermatophyta</taxon>
        <taxon>Magnoliopsida</taxon>
        <taxon>eudicotyledons</taxon>
        <taxon>Gunneridae</taxon>
        <taxon>Pentapetalae</taxon>
        <taxon>asterids</taxon>
        <taxon>Cornales</taxon>
        <taxon>Nyssaceae</taxon>
        <taxon>Nyssa</taxon>
    </lineage>
</organism>
<evidence type="ECO:0008006" key="4">
    <source>
        <dbReference type="Google" id="ProtNLM"/>
    </source>
</evidence>
<dbReference type="EMBL" id="CM018048">
    <property type="protein sequence ID" value="KAA8521182.1"/>
    <property type="molecule type" value="Genomic_DNA"/>
</dbReference>
<dbReference type="Proteomes" id="UP000325577">
    <property type="component" value="Linkage Group LG5"/>
</dbReference>
<sequence length="83" mass="9261">MGLNVLVSLIIRIVVVELQVAFRIRAGRPPNDDTVIFFHIISSSDTATAHQTSGLKNRCPSDSLHTYEGSQQPIFLCYLDELM</sequence>
<proteinExistence type="predicted"/>
<dbReference type="AlphaFoldDB" id="A0A5J4ZUW3"/>
<accession>A0A5J4ZUW3</accession>
<feature type="chain" id="PRO_5023940991" description="Secreted protein" evidence="1">
    <location>
        <begin position="19"/>
        <end position="83"/>
    </location>
</feature>
<evidence type="ECO:0000256" key="1">
    <source>
        <dbReference type="SAM" id="SignalP"/>
    </source>
</evidence>
<keyword evidence="3" id="KW-1185">Reference proteome</keyword>
<name>A0A5J4ZUW3_9ASTE</name>
<feature type="signal peptide" evidence="1">
    <location>
        <begin position="1"/>
        <end position="18"/>
    </location>
</feature>
<keyword evidence="1" id="KW-0732">Signal</keyword>
<gene>
    <name evidence="2" type="ORF">F0562_011851</name>
</gene>
<protein>
    <recommendedName>
        <fullName evidence="4">Secreted protein</fullName>
    </recommendedName>
</protein>
<evidence type="ECO:0000313" key="2">
    <source>
        <dbReference type="EMBL" id="KAA8521182.1"/>
    </source>
</evidence>
<reference evidence="2 3" key="1">
    <citation type="submission" date="2019-09" db="EMBL/GenBank/DDBJ databases">
        <title>A chromosome-level genome assembly of the Chinese tupelo Nyssa sinensis.</title>
        <authorList>
            <person name="Yang X."/>
            <person name="Kang M."/>
            <person name="Yang Y."/>
            <person name="Xiong H."/>
            <person name="Wang M."/>
            <person name="Zhang Z."/>
            <person name="Wang Z."/>
            <person name="Wu H."/>
            <person name="Ma T."/>
            <person name="Liu J."/>
            <person name="Xi Z."/>
        </authorList>
    </citation>
    <scope>NUCLEOTIDE SEQUENCE [LARGE SCALE GENOMIC DNA]</scope>
    <source>
        <strain evidence="2">J267</strain>
        <tissue evidence="2">Leaf</tissue>
    </source>
</reference>